<name>A0AAD5YCM6_9APHY</name>
<comment type="similarity">
    <text evidence="3">Belongs to the lysine N(6)-hydroxylase/L-ornithine N(5)-oxygenase family.</text>
</comment>
<feature type="compositionally biased region" description="Low complexity" evidence="11">
    <location>
        <begin position="466"/>
        <end position="490"/>
    </location>
</feature>
<keyword evidence="7" id="KW-0521">NADP</keyword>
<dbReference type="EC" id="1.14.13.196" evidence="4"/>
<comment type="pathway">
    <text evidence="2">Siderophore biosynthesis.</text>
</comment>
<dbReference type="SUPFAM" id="SSF51905">
    <property type="entry name" value="FAD/NAD(P)-binding domain"/>
    <property type="match status" value="1"/>
</dbReference>
<keyword evidence="6" id="KW-0274">FAD</keyword>
<proteinExistence type="inferred from homology"/>
<comment type="caution">
    <text evidence="12">The sequence shown here is derived from an EMBL/GenBank/DDBJ whole genome shotgun (WGS) entry which is preliminary data.</text>
</comment>
<comment type="catalytic activity">
    <reaction evidence="10">
        <text>L-ornithine + NADH + O2 = N(5)-hydroxy-L-ornithine + NAD(+) + H2O</text>
        <dbReference type="Rhea" id="RHEA:41512"/>
        <dbReference type="ChEBI" id="CHEBI:15377"/>
        <dbReference type="ChEBI" id="CHEBI:15379"/>
        <dbReference type="ChEBI" id="CHEBI:46911"/>
        <dbReference type="ChEBI" id="CHEBI:57540"/>
        <dbReference type="ChEBI" id="CHEBI:57945"/>
        <dbReference type="ChEBI" id="CHEBI:78275"/>
        <dbReference type="EC" id="1.14.13.196"/>
    </reaction>
</comment>
<evidence type="ECO:0000256" key="11">
    <source>
        <dbReference type="SAM" id="MobiDB-lite"/>
    </source>
</evidence>
<gene>
    <name evidence="12" type="ORF">NLI96_g9749</name>
</gene>
<feature type="region of interest" description="Disordered" evidence="11">
    <location>
        <begin position="433"/>
        <end position="490"/>
    </location>
</feature>
<dbReference type="PANTHER" id="PTHR42802">
    <property type="entry name" value="MONOOXYGENASE"/>
    <property type="match status" value="1"/>
</dbReference>
<evidence type="ECO:0000256" key="10">
    <source>
        <dbReference type="ARBA" id="ARBA00049248"/>
    </source>
</evidence>
<accession>A0AAD5YCM6</accession>
<evidence type="ECO:0000256" key="9">
    <source>
        <dbReference type="ARBA" id="ARBA00047598"/>
    </source>
</evidence>
<dbReference type="Proteomes" id="UP001212997">
    <property type="component" value="Unassembled WGS sequence"/>
</dbReference>
<comment type="catalytic activity">
    <reaction evidence="9">
        <text>L-ornithine + NADPH + O2 = N(5)-hydroxy-L-ornithine + NADP(+) + H2O</text>
        <dbReference type="Rhea" id="RHEA:41508"/>
        <dbReference type="ChEBI" id="CHEBI:15377"/>
        <dbReference type="ChEBI" id="CHEBI:15379"/>
        <dbReference type="ChEBI" id="CHEBI:46911"/>
        <dbReference type="ChEBI" id="CHEBI:57783"/>
        <dbReference type="ChEBI" id="CHEBI:58349"/>
        <dbReference type="ChEBI" id="CHEBI:78275"/>
        <dbReference type="EC" id="1.14.13.196"/>
    </reaction>
</comment>
<dbReference type="Pfam" id="PF13434">
    <property type="entry name" value="Lys_Orn_oxgnase"/>
    <property type="match status" value="1"/>
</dbReference>
<keyword evidence="13" id="KW-1185">Reference proteome</keyword>
<dbReference type="InterPro" id="IPR025700">
    <property type="entry name" value="Lys/Orn_oxygenase"/>
</dbReference>
<keyword evidence="5" id="KW-0285">Flavoprotein</keyword>
<evidence type="ECO:0000313" key="13">
    <source>
        <dbReference type="Proteomes" id="UP001212997"/>
    </source>
</evidence>
<protein>
    <recommendedName>
        <fullName evidence="4">L-ornithine N(5)-monooxygenase [NAD(P)H]</fullName>
        <ecNumber evidence="4">1.14.13.196</ecNumber>
    </recommendedName>
</protein>
<evidence type="ECO:0000256" key="4">
    <source>
        <dbReference type="ARBA" id="ARBA00012881"/>
    </source>
</evidence>
<evidence type="ECO:0000256" key="8">
    <source>
        <dbReference type="ARBA" id="ARBA00023002"/>
    </source>
</evidence>
<dbReference type="Gene3D" id="3.50.50.60">
    <property type="entry name" value="FAD/NAD(P)-binding domain"/>
    <property type="match status" value="1"/>
</dbReference>
<sequence>MAHNDQNSEVIFDIIGLGFGPANLAIAGAILEKRDALASTQDGVTKGLANVLFIEKNPEFRWHPGMLLPNTRMQISFLKDLATLRSPKSPLTFLAYLHSQDRLLPFINRGSFTPTRKEFADYLTWSAGYIENHGIDVQYNEEIVRLADGEDGTVVVVTRDATDGTEYKRKTRSLVISPGGSAKLPPAFSAIVPHPRIIHSSTYAPSIGGIISSINASSSPERALRIGVVGSGQSAAEVLLDLHSRLSIGGGQDARKYEVELIFRAGSFKPSDDTPFSNEIFDPSTADFMFNLPPSARHDVLKEYHHTNYSVVNPRTIDTLYEVFYDQKLDDAIAKRSRKEDNSRVRLTLTPHTRIVSVEDTSVEPGTEDAASGNSGPIHLVLQNTLTHELSESTYDAIICGTGYDRSSWARLLESSEIGKHFGLSGSAATLDLTPSKVGPEAEASNPTTGLQAEVGPADQAPYNATSGTSTPLTSPGHSPLSSSQLLTPSRSTKLHISRNYRLLPVTSSDGSPQFSPKIYLQGCTEVTHGLSESLLSILGVRAGLVVDDILE</sequence>
<dbReference type="PANTHER" id="PTHR42802:SF1">
    <property type="entry name" value="L-ORNITHINE N(5)-MONOOXYGENASE"/>
    <property type="match status" value="1"/>
</dbReference>
<comment type="cofactor">
    <cofactor evidence="1">
        <name>FAD</name>
        <dbReference type="ChEBI" id="CHEBI:57692"/>
    </cofactor>
</comment>
<organism evidence="12 13">
    <name type="scientific">Meripilus lineatus</name>
    <dbReference type="NCBI Taxonomy" id="2056292"/>
    <lineage>
        <taxon>Eukaryota</taxon>
        <taxon>Fungi</taxon>
        <taxon>Dikarya</taxon>
        <taxon>Basidiomycota</taxon>
        <taxon>Agaricomycotina</taxon>
        <taxon>Agaricomycetes</taxon>
        <taxon>Polyporales</taxon>
        <taxon>Meripilaceae</taxon>
        <taxon>Meripilus</taxon>
    </lineage>
</organism>
<evidence type="ECO:0000313" key="12">
    <source>
        <dbReference type="EMBL" id="KAJ3478451.1"/>
    </source>
</evidence>
<dbReference type="EMBL" id="JANAWD010000510">
    <property type="protein sequence ID" value="KAJ3478451.1"/>
    <property type="molecule type" value="Genomic_DNA"/>
</dbReference>
<evidence type="ECO:0000256" key="2">
    <source>
        <dbReference type="ARBA" id="ARBA00004924"/>
    </source>
</evidence>
<dbReference type="GO" id="GO:0006879">
    <property type="term" value="P:intracellular iron ion homeostasis"/>
    <property type="evidence" value="ECO:0007669"/>
    <property type="project" value="TreeGrafter"/>
</dbReference>
<evidence type="ECO:0000256" key="3">
    <source>
        <dbReference type="ARBA" id="ARBA00007588"/>
    </source>
</evidence>
<keyword evidence="8" id="KW-0560">Oxidoreductase</keyword>
<evidence type="ECO:0000256" key="6">
    <source>
        <dbReference type="ARBA" id="ARBA00022827"/>
    </source>
</evidence>
<dbReference type="InterPro" id="IPR036188">
    <property type="entry name" value="FAD/NAD-bd_sf"/>
</dbReference>
<evidence type="ECO:0000256" key="5">
    <source>
        <dbReference type="ARBA" id="ARBA00022630"/>
    </source>
</evidence>
<dbReference type="GO" id="GO:0016491">
    <property type="term" value="F:oxidoreductase activity"/>
    <property type="evidence" value="ECO:0007669"/>
    <property type="project" value="UniProtKB-KW"/>
</dbReference>
<reference evidence="12" key="1">
    <citation type="submission" date="2022-07" db="EMBL/GenBank/DDBJ databases">
        <title>Genome Sequence of Physisporinus lineatus.</title>
        <authorList>
            <person name="Buettner E."/>
        </authorList>
    </citation>
    <scope>NUCLEOTIDE SEQUENCE</scope>
    <source>
        <strain evidence="12">VT162</strain>
    </source>
</reference>
<evidence type="ECO:0000256" key="1">
    <source>
        <dbReference type="ARBA" id="ARBA00001974"/>
    </source>
</evidence>
<evidence type="ECO:0000256" key="7">
    <source>
        <dbReference type="ARBA" id="ARBA00022857"/>
    </source>
</evidence>
<dbReference type="AlphaFoldDB" id="A0AAD5YCM6"/>